<proteinExistence type="predicted"/>
<evidence type="ECO:0008006" key="4">
    <source>
        <dbReference type="Google" id="ProtNLM"/>
    </source>
</evidence>
<sequence length="238" mass="23952">MRHLIPGLAACVLLAACSDSGDSRPDTPPEPPAPPPPAVTDLDSTGIYRGQIITDDDNLALVTVSLARDGVTAVAIDSDDDEIADIVLWGDTSESSGELHFSGSDGRDGSSVELTFSVEDEVLSAAISLNGLSGDASAQLAADSVASGAPEGTFAREDGIGGLTELSIAADGSVTLSSPCSGSGELGAADSAVNLYRLSLESDCLNWEALVSVGSVEGGGALLSVSGADNLDTRLYQP</sequence>
<feature type="region of interest" description="Disordered" evidence="1">
    <location>
        <begin position="19"/>
        <end position="39"/>
    </location>
</feature>
<organism evidence="2 3">
    <name type="scientific">Parahaliea aestuarii</name>
    <dbReference type="NCBI Taxonomy" id="1852021"/>
    <lineage>
        <taxon>Bacteria</taxon>
        <taxon>Pseudomonadati</taxon>
        <taxon>Pseudomonadota</taxon>
        <taxon>Gammaproteobacteria</taxon>
        <taxon>Cellvibrionales</taxon>
        <taxon>Halieaceae</taxon>
        <taxon>Parahaliea</taxon>
    </lineage>
</organism>
<dbReference type="EMBL" id="VRYZ01000008">
    <property type="protein sequence ID" value="TXS89740.1"/>
    <property type="molecule type" value="Genomic_DNA"/>
</dbReference>
<feature type="compositionally biased region" description="Pro residues" evidence="1">
    <location>
        <begin position="28"/>
        <end position="38"/>
    </location>
</feature>
<protein>
    <recommendedName>
        <fullName evidence="4">Lipoprotein</fullName>
    </recommendedName>
</protein>
<gene>
    <name evidence="2" type="ORF">FVW59_17195</name>
</gene>
<reference evidence="2 3" key="1">
    <citation type="submission" date="2019-08" db="EMBL/GenBank/DDBJ databases">
        <title>Parahaliea maris sp. nov., isolated from the surface seawater.</title>
        <authorList>
            <person name="Liu Y."/>
        </authorList>
    </citation>
    <scope>NUCLEOTIDE SEQUENCE [LARGE SCALE GENOMIC DNA]</scope>
    <source>
        <strain evidence="2 3">S2-26</strain>
    </source>
</reference>
<evidence type="ECO:0000313" key="3">
    <source>
        <dbReference type="Proteomes" id="UP000321933"/>
    </source>
</evidence>
<dbReference type="AlphaFoldDB" id="A0A5C8ZQ19"/>
<dbReference type="PROSITE" id="PS51257">
    <property type="entry name" value="PROKAR_LIPOPROTEIN"/>
    <property type="match status" value="1"/>
</dbReference>
<keyword evidence="3" id="KW-1185">Reference proteome</keyword>
<dbReference type="Proteomes" id="UP000321933">
    <property type="component" value="Unassembled WGS sequence"/>
</dbReference>
<comment type="caution">
    <text evidence="2">The sequence shown here is derived from an EMBL/GenBank/DDBJ whole genome shotgun (WGS) entry which is preliminary data.</text>
</comment>
<name>A0A5C8ZQ19_9GAMM</name>
<evidence type="ECO:0000313" key="2">
    <source>
        <dbReference type="EMBL" id="TXS89740.1"/>
    </source>
</evidence>
<accession>A0A5C8ZQ19</accession>
<dbReference type="RefSeq" id="WP_148065598.1">
    <property type="nucleotide sequence ID" value="NZ_VRYZ01000008.1"/>
</dbReference>
<evidence type="ECO:0000256" key="1">
    <source>
        <dbReference type="SAM" id="MobiDB-lite"/>
    </source>
</evidence>
<dbReference type="OrthoDB" id="9832158at2"/>